<comment type="caution">
    <text evidence="2">The sequence shown here is derived from an EMBL/GenBank/DDBJ whole genome shotgun (WGS) entry which is preliminary data.</text>
</comment>
<sequence>MVELDGSVMQHSPQDMEELPPSVKVYHYKDIDDFYRVVSLEIDLLYGFLRAERTTSALASGSCERRQDYVITLPQTQGTQSDHVIFIIEPSAFARDFLNVGDHSPCHAKISYNPATNILVAKMPEATHEQAAVAFNDMLMRALQPLGLEREIRSWGAAKLTAADGTSKEANAGWGPRRPPRGAPKRPSVVLEVGSSETSAKLRRDAHYWVDPARGKADMAIGVKVCAKKPQITIDLWEWNSQRSRPIQRAHLTMMKSHGNVHFDPDQPTPQLSIPFNLFFRRPAENKKERDIVFLTQELVEFATLVWEMQFENE</sequence>
<reference evidence="2" key="1">
    <citation type="submission" date="2021-07" db="EMBL/GenBank/DDBJ databases">
        <authorList>
            <person name="Branca A.L. A."/>
        </authorList>
    </citation>
    <scope>NUCLEOTIDE SEQUENCE</scope>
</reference>
<evidence type="ECO:0000313" key="3">
    <source>
        <dbReference type="Proteomes" id="UP001153618"/>
    </source>
</evidence>
<evidence type="ECO:0000313" key="2">
    <source>
        <dbReference type="EMBL" id="CAG8020503.1"/>
    </source>
</evidence>
<gene>
    <name evidence="2" type="ORF">POLS_LOCUS2390</name>
</gene>
<dbReference type="Proteomes" id="UP001153618">
    <property type="component" value="Unassembled WGS sequence"/>
</dbReference>
<evidence type="ECO:0000256" key="1">
    <source>
        <dbReference type="SAM" id="MobiDB-lite"/>
    </source>
</evidence>
<accession>A0A9W4MR71</accession>
<dbReference type="OrthoDB" id="76567at2759"/>
<protein>
    <submittedName>
        <fullName evidence="2">Uncharacterized protein</fullName>
    </submittedName>
</protein>
<feature type="region of interest" description="Disordered" evidence="1">
    <location>
        <begin position="163"/>
        <end position="196"/>
    </location>
</feature>
<keyword evidence="3" id="KW-1185">Reference proteome</keyword>
<dbReference type="EMBL" id="CAJVOS010000014">
    <property type="protein sequence ID" value="CAG8020503.1"/>
    <property type="molecule type" value="Genomic_DNA"/>
</dbReference>
<proteinExistence type="predicted"/>
<organism evidence="2 3">
    <name type="scientific">Penicillium olsonii</name>
    <dbReference type="NCBI Taxonomy" id="99116"/>
    <lineage>
        <taxon>Eukaryota</taxon>
        <taxon>Fungi</taxon>
        <taxon>Dikarya</taxon>
        <taxon>Ascomycota</taxon>
        <taxon>Pezizomycotina</taxon>
        <taxon>Eurotiomycetes</taxon>
        <taxon>Eurotiomycetidae</taxon>
        <taxon>Eurotiales</taxon>
        <taxon>Aspergillaceae</taxon>
        <taxon>Penicillium</taxon>
    </lineage>
</organism>
<name>A0A9W4MR71_PENOL</name>
<dbReference type="AlphaFoldDB" id="A0A9W4MR71"/>